<dbReference type="Gene3D" id="1.10.3470.10">
    <property type="entry name" value="ABC transporter involved in vitamin B12 uptake, BtuC"/>
    <property type="match status" value="1"/>
</dbReference>
<keyword evidence="5 8" id="KW-0812">Transmembrane</keyword>
<name>A0A645AQM3_9ZZZZ</name>
<evidence type="ECO:0000256" key="4">
    <source>
        <dbReference type="ARBA" id="ARBA00022475"/>
    </source>
</evidence>
<keyword evidence="3" id="KW-0813">Transport</keyword>
<feature type="transmembrane region" description="Helical" evidence="8">
    <location>
        <begin position="366"/>
        <end position="387"/>
    </location>
</feature>
<dbReference type="SUPFAM" id="SSF81345">
    <property type="entry name" value="ABC transporter involved in vitamin B12 uptake, BtuC"/>
    <property type="match status" value="1"/>
</dbReference>
<dbReference type="InterPro" id="IPR000522">
    <property type="entry name" value="ABC_transptr_permease_BtuC"/>
</dbReference>
<protein>
    <submittedName>
        <fullName evidence="9">Vitamin B12 import system permease protein BtuC</fullName>
    </submittedName>
</protein>
<evidence type="ECO:0000256" key="7">
    <source>
        <dbReference type="ARBA" id="ARBA00023136"/>
    </source>
</evidence>
<keyword evidence="4" id="KW-1003">Cell membrane</keyword>
<dbReference type="InterPro" id="IPR037294">
    <property type="entry name" value="ABC_BtuC-like"/>
</dbReference>
<evidence type="ECO:0000256" key="8">
    <source>
        <dbReference type="SAM" id="Phobius"/>
    </source>
</evidence>
<keyword evidence="7 8" id="KW-0472">Membrane</keyword>
<feature type="transmembrane region" description="Helical" evidence="8">
    <location>
        <begin position="65"/>
        <end position="86"/>
    </location>
</feature>
<dbReference type="PANTHER" id="PTHR30472">
    <property type="entry name" value="FERRIC ENTEROBACTIN TRANSPORT SYSTEM PERMEASE PROTEIN"/>
    <property type="match status" value="1"/>
</dbReference>
<sequence>MSAGRRSAGPDRSDPIPSGAGLLGCAWRGGLTRVACDNDYRYCSVVNSFTEGPACMILSRRQIRWLMVLAAAVAVGAVAAICIGPVNVPTSTALHAVGRMLAGTSDGARDALITQIRLPRILISILVGGGLSVAGAAMQAVFGNPLAEPGITGVSAGAAVIAAGLIVTGMVGATSWLLPVGAFVGALGATAIVQGVGYGRASRSTASLLLVGMALNSFLGAITAALIANAPDAENARSAMFWLNGDLTGRTMADVWMVVAPLMIGVSGVLFFARELNMLALGEATAQSAGVNVRLVSNLVLAFAALATAAGVAATGIIAFVGLVVPHLVRLVFGADHTFLLPASFLVGAIFLTSADTAARMIFNPVVLQTGTITSLIGAPFLLFLVLRKKDPR</sequence>
<accession>A0A645AQM3</accession>
<dbReference type="GO" id="GO:0005886">
    <property type="term" value="C:plasma membrane"/>
    <property type="evidence" value="ECO:0007669"/>
    <property type="project" value="UniProtKB-SubCell"/>
</dbReference>
<comment type="caution">
    <text evidence="9">The sequence shown here is derived from an EMBL/GenBank/DDBJ whole genome shotgun (WGS) entry which is preliminary data.</text>
</comment>
<feature type="transmembrane region" description="Helical" evidence="8">
    <location>
        <begin position="208"/>
        <end position="228"/>
    </location>
</feature>
<evidence type="ECO:0000256" key="2">
    <source>
        <dbReference type="ARBA" id="ARBA00007935"/>
    </source>
</evidence>
<dbReference type="GO" id="GO:0033214">
    <property type="term" value="P:siderophore-iron import into cell"/>
    <property type="evidence" value="ECO:0007669"/>
    <property type="project" value="TreeGrafter"/>
</dbReference>
<dbReference type="PROSITE" id="PS51257">
    <property type="entry name" value="PROKAR_LIPOPROTEIN"/>
    <property type="match status" value="1"/>
</dbReference>
<feature type="transmembrane region" description="Helical" evidence="8">
    <location>
        <begin position="121"/>
        <end position="143"/>
    </location>
</feature>
<evidence type="ECO:0000256" key="5">
    <source>
        <dbReference type="ARBA" id="ARBA00022692"/>
    </source>
</evidence>
<evidence type="ECO:0000256" key="3">
    <source>
        <dbReference type="ARBA" id="ARBA00022448"/>
    </source>
</evidence>
<feature type="transmembrane region" description="Helical" evidence="8">
    <location>
        <begin position="295"/>
        <end position="325"/>
    </location>
</feature>
<dbReference type="Pfam" id="PF01032">
    <property type="entry name" value="FecCD"/>
    <property type="match status" value="1"/>
</dbReference>
<reference evidence="9" key="1">
    <citation type="submission" date="2019-08" db="EMBL/GenBank/DDBJ databases">
        <authorList>
            <person name="Kucharzyk K."/>
            <person name="Murdoch R.W."/>
            <person name="Higgins S."/>
            <person name="Loffler F."/>
        </authorList>
    </citation>
    <scope>NUCLEOTIDE SEQUENCE</scope>
</reference>
<organism evidence="9">
    <name type="scientific">bioreactor metagenome</name>
    <dbReference type="NCBI Taxonomy" id="1076179"/>
    <lineage>
        <taxon>unclassified sequences</taxon>
        <taxon>metagenomes</taxon>
        <taxon>ecological metagenomes</taxon>
    </lineage>
</organism>
<dbReference type="AlphaFoldDB" id="A0A645AQM3"/>
<dbReference type="GO" id="GO:0022857">
    <property type="term" value="F:transmembrane transporter activity"/>
    <property type="evidence" value="ECO:0007669"/>
    <property type="project" value="InterPro"/>
</dbReference>
<evidence type="ECO:0000256" key="1">
    <source>
        <dbReference type="ARBA" id="ARBA00004651"/>
    </source>
</evidence>
<dbReference type="EMBL" id="VSSQ01015328">
    <property type="protein sequence ID" value="MPM55562.1"/>
    <property type="molecule type" value="Genomic_DNA"/>
</dbReference>
<dbReference type="PANTHER" id="PTHR30472:SF25">
    <property type="entry name" value="ABC TRANSPORTER PERMEASE PROTEIN MJ0876-RELATED"/>
    <property type="match status" value="1"/>
</dbReference>
<comment type="similarity">
    <text evidence="2">Belongs to the binding-protein-dependent transport system permease family. FecCD subfamily.</text>
</comment>
<dbReference type="CDD" id="cd06550">
    <property type="entry name" value="TM_ABC_iron-siderophores_like"/>
    <property type="match status" value="1"/>
</dbReference>
<feature type="transmembrane region" description="Helical" evidence="8">
    <location>
        <begin position="176"/>
        <end position="196"/>
    </location>
</feature>
<proteinExistence type="inferred from homology"/>
<evidence type="ECO:0000313" key="9">
    <source>
        <dbReference type="EMBL" id="MPM55562.1"/>
    </source>
</evidence>
<feature type="transmembrane region" description="Helical" evidence="8">
    <location>
        <begin position="255"/>
        <end position="274"/>
    </location>
</feature>
<dbReference type="FunFam" id="1.10.3470.10:FF:000001">
    <property type="entry name" value="Vitamin B12 ABC transporter permease BtuC"/>
    <property type="match status" value="1"/>
</dbReference>
<feature type="transmembrane region" description="Helical" evidence="8">
    <location>
        <begin position="337"/>
        <end position="354"/>
    </location>
</feature>
<gene>
    <name evidence="9" type="primary">btuC_7</name>
    <name evidence="9" type="ORF">SDC9_102359</name>
</gene>
<feature type="transmembrane region" description="Helical" evidence="8">
    <location>
        <begin position="150"/>
        <end position="170"/>
    </location>
</feature>
<comment type="subcellular location">
    <subcellularLocation>
        <location evidence="1">Cell membrane</location>
        <topology evidence="1">Multi-pass membrane protein</topology>
    </subcellularLocation>
</comment>
<evidence type="ECO:0000256" key="6">
    <source>
        <dbReference type="ARBA" id="ARBA00022989"/>
    </source>
</evidence>
<keyword evidence="6 8" id="KW-1133">Transmembrane helix</keyword>